<accession>A0ABR4D6G0</accession>
<feature type="compositionally biased region" description="Low complexity" evidence="1">
    <location>
        <begin position="121"/>
        <end position="130"/>
    </location>
</feature>
<protein>
    <recommendedName>
        <fullName evidence="4">Early meiotic induction protein 1</fullName>
    </recommendedName>
</protein>
<feature type="compositionally biased region" description="Low complexity" evidence="1">
    <location>
        <begin position="69"/>
        <end position="106"/>
    </location>
</feature>
<feature type="compositionally biased region" description="Low complexity" evidence="1">
    <location>
        <begin position="1"/>
        <end position="29"/>
    </location>
</feature>
<feature type="region of interest" description="Disordered" evidence="1">
    <location>
        <begin position="1"/>
        <end position="144"/>
    </location>
</feature>
<comment type="caution">
    <text evidence="2">The sequence shown here is derived from an EMBL/GenBank/DDBJ whole genome shotgun (WGS) entry which is preliminary data.</text>
</comment>
<evidence type="ECO:0008006" key="4">
    <source>
        <dbReference type="Google" id="ProtNLM"/>
    </source>
</evidence>
<dbReference type="InterPro" id="IPR021475">
    <property type="entry name" value="Pants/Emi1-like"/>
</dbReference>
<feature type="region of interest" description="Disordered" evidence="1">
    <location>
        <begin position="243"/>
        <end position="294"/>
    </location>
</feature>
<dbReference type="RefSeq" id="XP_070863869.1">
    <property type="nucleotide sequence ID" value="XM_071012932.1"/>
</dbReference>
<gene>
    <name evidence="2" type="ORF">VTJ83DRAFT_6242</name>
</gene>
<proteinExistence type="predicted"/>
<keyword evidence="3" id="KW-1185">Reference proteome</keyword>
<reference evidence="2 3" key="1">
    <citation type="journal article" date="2024" name="Commun. Biol.">
        <title>Comparative genomic analysis of thermophilic fungi reveals convergent evolutionary adaptations and gene losses.</title>
        <authorList>
            <person name="Steindorff A.S."/>
            <person name="Aguilar-Pontes M.V."/>
            <person name="Robinson A.J."/>
            <person name="Andreopoulos B."/>
            <person name="LaButti K."/>
            <person name="Kuo A."/>
            <person name="Mondo S."/>
            <person name="Riley R."/>
            <person name="Otillar R."/>
            <person name="Haridas S."/>
            <person name="Lipzen A."/>
            <person name="Grimwood J."/>
            <person name="Schmutz J."/>
            <person name="Clum A."/>
            <person name="Reid I.D."/>
            <person name="Moisan M.C."/>
            <person name="Butler G."/>
            <person name="Nguyen T.T.M."/>
            <person name="Dewar K."/>
            <person name="Conant G."/>
            <person name="Drula E."/>
            <person name="Henrissat B."/>
            <person name="Hansel C."/>
            <person name="Singer S."/>
            <person name="Hutchinson M.I."/>
            <person name="de Vries R.P."/>
            <person name="Natvig D.O."/>
            <person name="Powell A.J."/>
            <person name="Tsang A."/>
            <person name="Grigoriev I.V."/>
        </authorList>
    </citation>
    <scope>NUCLEOTIDE SEQUENCE [LARGE SCALE GENOMIC DNA]</scope>
    <source>
        <strain evidence="2 3">ATCC 22073</strain>
    </source>
</reference>
<evidence type="ECO:0000313" key="2">
    <source>
        <dbReference type="EMBL" id="KAL2265142.1"/>
    </source>
</evidence>
<evidence type="ECO:0000256" key="1">
    <source>
        <dbReference type="SAM" id="MobiDB-lite"/>
    </source>
</evidence>
<dbReference type="Pfam" id="PF11326">
    <property type="entry name" value="PANTS-like"/>
    <property type="match status" value="1"/>
</dbReference>
<feature type="compositionally biased region" description="Pro residues" evidence="1">
    <location>
        <begin position="111"/>
        <end position="120"/>
    </location>
</feature>
<dbReference type="PANTHER" id="PTHR28052">
    <property type="entry name" value="UPF0545 PROTEIN C22ORF39"/>
    <property type="match status" value="1"/>
</dbReference>
<dbReference type="GeneID" id="98127576"/>
<sequence>MGWLWSSSPPANPSEGSSSSSSSSSSSAPTPTPPAAPTQTQAPSPKTESSSDQEVAMFMQMLIKDTNNSSSSSSSSSSTSQPQTTTTTTTPPSSQPSSSPSSPWTSFLPWPFKPAAPEPSPTTTAGTLTTPLPPRRERSPQSLAMSEHTYPTTMSCRDAFDYAWHCHTPGAQWNAVYRYGSVRPCTELWDDFWFCMRTRTYPPDARAEAVREHYRAKEARKYGGGRPSSEDVWESRDERVAPGTAFRAAFEPPIADDDEFRREDFERRRRVQEAEGARDGNAGGQGEALEGERR</sequence>
<feature type="compositionally biased region" description="Basic and acidic residues" evidence="1">
    <location>
        <begin position="259"/>
        <end position="278"/>
    </location>
</feature>
<evidence type="ECO:0000313" key="3">
    <source>
        <dbReference type="Proteomes" id="UP001600064"/>
    </source>
</evidence>
<organism evidence="2 3">
    <name type="scientific">Remersonia thermophila</name>
    <dbReference type="NCBI Taxonomy" id="72144"/>
    <lineage>
        <taxon>Eukaryota</taxon>
        <taxon>Fungi</taxon>
        <taxon>Dikarya</taxon>
        <taxon>Ascomycota</taxon>
        <taxon>Pezizomycotina</taxon>
        <taxon>Sordariomycetes</taxon>
        <taxon>Sordariomycetidae</taxon>
        <taxon>Sordariales</taxon>
        <taxon>Sordariales incertae sedis</taxon>
        <taxon>Remersonia</taxon>
    </lineage>
</organism>
<dbReference type="PANTHER" id="PTHR28052:SF1">
    <property type="entry name" value="UPF0545 PROTEIN C22ORF39"/>
    <property type="match status" value="1"/>
</dbReference>
<name>A0ABR4D6G0_9PEZI</name>
<dbReference type="EMBL" id="JAZGUE010000006">
    <property type="protein sequence ID" value="KAL2265142.1"/>
    <property type="molecule type" value="Genomic_DNA"/>
</dbReference>
<dbReference type="Proteomes" id="UP001600064">
    <property type="component" value="Unassembled WGS sequence"/>
</dbReference>